<feature type="region of interest" description="Disordered" evidence="1">
    <location>
        <begin position="36"/>
        <end position="64"/>
    </location>
</feature>
<evidence type="ECO:0000313" key="3">
    <source>
        <dbReference type="Proteomes" id="UP000295431"/>
    </source>
</evidence>
<dbReference type="EMBL" id="SMJW01000132">
    <property type="protein sequence ID" value="TDC12367.1"/>
    <property type="molecule type" value="Genomic_DNA"/>
</dbReference>
<comment type="caution">
    <text evidence="2">The sequence shown here is derived from an EMBL/GenBank/DDBJ whole genome shotgun (WGS) entry which is preliminary data.</text>
</comment>
<feature type="non-terminal residue" evidence="2">
    <location>
        <position position="94"/>
    </location>
</feature>
<reference evidence="2 3" key="1">
    <citation type="submission" date="2019-03" db="EMBL/GenBank/DDBJ databases">
        <title>Draft genome sequences of novel Actinobacteria.</title>
        <authorList>
            <person name="Sahin N."/>
            <person name="Ay H."/>
            <person name="Saygin H."/>
        </authorList>
    </citation>
    <scope>NUCLEOTIDE SEQUENCE [LARGE SCALE GENOMIC DNA]</scope>
    <source>
        <strain evidence="2 3">DSM 45347</strain>
    </source>
</reference>
<evidence type="ECO:0000256" key="1">
    <source>
        <dbReference type="SAM" id="MobiDB-lite"/>
    </source>
</evidence>
<accession>A0A4R4NWB9</accession>
<proteinExistence type="predicted"/>
<keyword evidence="3" id="KW-1185">Reference proteome</keyword>
<evidence type="ECO:0000313" key="2">
    <source>
        <dbReference type="EMBL" id="TDC12367.1"/>
    </source>
</evidence>
<sequence length="94" mass="9878">MWGRRNGGLVVSGAPGNRAQYADNFAISDWVPATGIRGPRGPRAGSAAREAPEERGGEVSDNVGDGVDRAVLARPFVRRRLGGLLRGRGRLLAG</sequence>
<name>A0A4R4NWB9_9ACTN</name>
<dbReference type="AlphaFoldDB" id="A0A4R4NWB9"/>
<organism evidence="2 3">
    <name type="scientific">Actinomadura bangladeshensis</name>
    <dbReference type="NCBI Taxonomy" id="453573"/>
    <lineage>
        <taxon>Bacteria</taxon>
        <taxon>Bacillati</taxon>
        <taxon>Actinomycetota</taxon>
        <taxon>Actinomycetes</taxon>
        <taxon>Streptosporangiales</taxon>
        <taxon>Thermomonosporaceae</taxon>
        <taxon>Actinomadura</taxon>
    </lineage>
</organism>
<protein>
    <submittedName>
        <fullName evidence="2">Uncharacterized protein</fullName>
    </submittedName>
</protein>
<dbReference type="Proteomes" id="UP000295431">
    <property type="component" value="Unassembled WGS sequence"/>
</dbReference>
<feature type="compositionally biased region" description="Low complexity" evidence="1">
    <location>
        <begin position="36"/>
        <end position="49"/>
    </location>
</feature>
<gene>
    <name evidence="2" type="ORF">E1284_23900</name>
</gene>